<dbReference type="EMBL" id="FXAW01000003">
    <property type="protein sequence ID" value="SMG27762.1"/>
    <property type="molecule type" value="Genomic_DNA"/>
</dbReference>
<dbReference type="AlphaFoldDB" id="A0A1X7JJ36"/>
<evidence type="ECO:0000313" key="2">
    <source>
        <dbReference type="Proteomes" id="UP000193804"/>
    </source>
</evidence>
<sequence length="93" mass="10812">MESDLEAEVIKVNLDGTELYTYSFGDSFPVEGGWEIKKQAENYLISEMNWTEYQYQAKEGFKGIETVEIVLSSSIGDNNFIDQKKWIFEIRVK</sequence>
<keyword evidence="2" id="KW-1185">Reference proteome</keyword>
<evidence type="ECO:0008006" key="3">
    <source>
        <dbReference type="Google" id="ProtNLM"/>
    </source>
</evidence>
<evidence type="ECO:0000313" key="1">
    <source>
        <dbReference type="EMBL" id="SMG27762.1"/>
    </source>
</evidence>
<dbReference type="Proteomes" id="UP000193804">
    <property type="component" value="Unassembled WGS sequence"/>
</dbReference>
<gene>
    <name evidence="1" type="ORF">SAMN05661096_01678</name>
</gene>
<protein>
    <recommendedName>
        <fullName evidence="3">Proteinase inhibitor I42 chagasin domain-containing protein</fullName>
    </recommendedName>
</protein>
<dbReference type="STRING" id="1028.SAMN05661096_01678"/>
<name>A0A1X7JJ36_9BACT</name>
<reference evidence="2" key="1">
    <citation type="submission" date="2017-04" db="EMBL/GenBank/DDBJ databases">
        <authorList>
            <person name="Varghese N."/>
            <person name="Submissions S."/>
        </authorList>
    </citation>
    <scope>NUCLEOTIDE SEQUENCE [LARGE SCALE GENOMIC DNA]</scope>
    <source>
        <strain evidence="2">DSM 4125</strain>
    </source>
</reference>
<accession>A0A1X7JJ36</accession>
<organism evidence="1 2">
    <name type="scientific">Marivirga sericea</name>
    <dbReference type="NCBI Taxonomy" id="1028"/>
    <lineage>
        <taxon>Bacteria</taxon>
        <taxon>Pseudomonadati</taxon>
        <taxon>Bacteroidota</taxon>
        <taxon>Cytophagia</taxon>
        <taxon>Cytophagales</taxon>
        <taxon>Marivirgaceae</taxon>
        <taxon>Marivirga</taxon>
    </lineage>
</organism>
<proteinExistence type="predicted"/>